<reference evidence="1 2" key="1">
    <citation type="submission" date="2013-06" db="EMBL/GenBank/DDBJ databases">
        <authorList>
            <person name="Weinstock G."/>
            <person name="Sodergren E."/>
            <person name="Lobos E.A."/>
            <person name="Fulton L."/>
            <person name="Fulton R."/>
            <person name="Courtney L."/>
            <person name="Fronick C."/>
            <person name="O'Laughlin M."/>
            <person name="Godfrey J."/>
            <person name="Wilson R.M."/>
            <person name="Miner T."/>
            <person name="Farmer C."/>
            <person name="Delehaunty K."/>
            <person name="Cordes M."/>
            <person name="Minx P."/>
            <person name="Tomlinson C."/>
            <person name="Chen J."/>
            <person name="Wollam A."/>
            <person name="Pepin K.H."/>
            <person name="Bhonagiri V."/>
            <person name="Zhang X."/>
            <person name="Warren W."/>
            <person name="Mitreva M."/>
            <person name="Mardis E.R."/>
            <person name="Wilson R.K."/>
        </authorList>
    </citation>
    <scope>NUCLEOTIDE SEQUENCE [LARGE SCALE GENOMIC DNA]</scope>
    <source>
        <strain evidence="1 2">ATCC 27803</strain>
    </source>
</reference>
<name>U2PN09_9FIRM</name>
<dbReference type="AlphaFoldDB" id="U2PN09"/>
<proteinExistence type="predicted"/>
<accession>U2PN09</accession>
<dbReference type="HOGENOM" id="CLU_3118023_0_0_9"/>
<comment type="caution">
    <text evidence="1">The sequence shown here is derived from an EMBL/GenBank/DDBJ whole genome shotgun (WGS) entry which is preliminary data.</text>
</comment>
<sequence length="50" mass="6045">MVNENSKIFHMLSLVEFIIIKVKKEISDQNVIDIKNFNLFDLCFYLYKVF</sequence>
<dbReference type="Proteomes" id="UP000016658">
    <property type="component" value="Unassembled WGS sequence"/>
</dbReference>
<gene>
    <name evidence="1" type="ORF">HMPREF0367_00996</name>
</gene>
<organism evidence="1 2">
    <name type="scientific">Faecalitalea cylindroides ATCC 27803</name>
    <dbReference type="NCBI Taxonomy" id="649755"/>
    <lineage>
        <taxon>Bacteria</taxon>
        <taxon>Bacillati</taxon>
        <taxon>Bacillota</taxon>
        <taxon>Erysipelotrichia</taxon>
        <taxon>Erysipelotrichales</taxon>
        <taxon>Erysipelotrichaceae</taxon>
        <taxon>Faecalitalea</taxon>
    </lineage>
</organism>
<dbReference type="EMBL" id="AWVI01000041">
    <property type="protein sequence ID" value="ERK45501.1"/>
    <property type="molecule type" value="Genomic_DNA"/>
</dbReference>
<evidence type="ECO:0000313" key="1">
    <source>
        <dbReference type="EMBL" id="ERK45501.1"/>
    </source>
</evidence>
<evidence type="ECO:0000313" key="2">
    <source>
        <dbReference type="Proteomes" id="UP000016658"/>
    </source>
</evidence>
<protein>
    <submittedName>
        <fullName evidence="1">Uncharacterized protein</fullName>
    </submittedName>
</protein>